<dbReference type="InterPro" id="IPR006874">
    <property type="entry name" value="DUF621"/>
</dbReference>
<dbReference type="Pfam" id="PF04789">
    <property type="entry name" value="DUF621"/>
    <property type="match status" value="1"/>
</dbReference>
<feature type="transmembrane region" description="Helical" evidence="1">
    <location>
        <begin position="45"/>
        <end position="65"/>
    </location>
</feature>
<evidence type="ECO:0008006" key="4">
    <source>
        <dbReference type="Google" id="ProtNLM"/>
    </source>
</evidence>
<dbReference type="OrthoDB" id="5824413at2759"/>
<sequence length="181" mass="20443">MLIILATPNTLGHWGYLLASLAFALYRFGVFISKTFADMQYCIKALLISPWLFTCIITFGTTALGCYKRYNRMSLGYTFNCAKCDLFFGITYSDFNSTAGQTIPLVMIAIYAVIIVTLYRKHKSGDSNSRKTLADLKLALQFFVICCFQYLETYLFYLIPTVGKGAAWSVLLMNSIGSYKF</sequence>
<keyword evidence="3" id="KW-1185">Reference proteome</keyword>
<dbReference type="Proteomes" id="UP000053660">
    <property type="component" value="Unassembled WGS sequence"/>
</dbReference>
<evidence type="ECO:0000313" key="2">
    <source>
        <dbReference type="EMBL" id="KHJ93081.1"/>
    </source>
</evidence>
<organism evidence="2 3">
    <name type="scientific">Oesophagostomum dentatum</name>
    <name type="common">Nodular worm</name>
    <dbReference type="NCBI Taxonomy" id="61180"/>
    <lineage>
        <taxon>Eukaryota</taxon>
        <taxon>Metazoa</taxon>
        <taxon>Ecdysozoa</taxon>
        <taxon>Nematoda</taxon>
        <taxon>Chromadorea</taxon>
        <taxon>Rhabditida</taxon>
        <taxon>Rhabditina</taxon>
        <taxon>Rhabditomorpha</taxon>
        <taxon>Strongyloidea</taxon>
        <taxon>Strongylidae</taxon>
        <taxon>Oesophagostomum</taxon>
    </lineage>
</organism>
<evidence type="ECO:0000313" key="3">
    <source>
        <dbReference type="Proteomes" id="UP000053660"/>
    </source>
</evidence>
<dbReference type="Gene3D" id="1.20.1070.10">
    <property type="entry name" value="Rhodopsin 7-helix transmembrane proteins"/>
    <property type="match status" value="1"/>
</dbReference>
<feature type="transmembrane region" description="Helical" evidence="1">
    <location>
        <begin position="132"/>
        <end position="151"/>
    </location>
</feature>
<gene>
    <name evidence="2" type="ORF">OESDEN_07014</name>
</gene>
<keyword evidence="1" id="KW-0472">Membrane</keyword>
<keyword evidence="1" id="KW-1133">Transmembrane helix</keyword>
<dbReference type="AlphaFoldDB" id="A0A0B1TAB6"/>
<proteinExistence type="predicted"/>
<feature type="transmembrane region" description="Helical" evidence="1">
    <location>
        <begin position="14"/>
        <end position="33"/>
    </location>
</feature>
<keyword evidence="1" id="KW-0812">Transmembrane</keyword>
<feature type="transmembrane region" description="Helical" evidence="1">
    <location>
        <begin position="102"/>
        <end position="120"/>
    </location>
</feature>
<protein>
    <recommendedName>
        <fullName evidence="4">7TM GPCR serpentine receptor class x (Srx) domain-containing protein</fullName>
    </recommendedName>
</protein>
<reference evidence="2 3" key="1">
    <citation type="submission" date="2014-03" db="EMBL/GenBank/DDBJ databases">
        <title>Draft genome of the hookworm Oesophagostomum dentatum.</title>
        <authorList>
            <person name="Mitreva M."/>
        </authorList>
    </citation>
    <scope>NUCLEOTIDE SEQUENCE [LARGE SCALE GENOMIC DNA]</scope>
    <source>
        <strain evidence="2 3">OD-Hann</strain>
    </source>
</reference>
<name>A0A0B1TAB6_OESDE</name>
<accession>A0A0B1TAB6</accession>
<dbReference type="EMBL" id="KN550960">
    <property type="protein sequence ID" value="KHJ93081.1"/>
    <property type="molecule type" value="Genomic_DNA"/>
</dbReference>
<evidence type="ECO:0000256" key="1">
    <source>
        <dbReference type="SAM" id="Phobius"/>
    </source>
</evidence>